<dbReference type="EMBL" id="MU277331">
    <property type="protein sequence ID" value="KAI0054895.1"/>
    <property type="molecule type" value="Genomic_DNA"/>
</dbReference>
<name>A0ACB8SFS9_9AGAM</name>
<keyword evidence="2" id="KW-1185">Reference proteome</keyword>
<gene>
    <name evidence="1" type="ORF">BV25DRAFT_1816386</name>
</gene>
<organism evidence="1 2">
    <name type="scientific">Artomyces pyxidatus</name>
    <dbReference type="NCBI Taxonomy" id="48021"/>
    <lineage>
        <taxon>Eukaryota</taxon>
        <taxon>Fungi</taxon>
        <taxon>Dikarya</taxon>
        <taxon>Basidiomycota</taxon>
        <taxon>Agaricomycotina</taxon>
        <taxon>Agaricomycetes</taxon>
        <taxon>Russulales</taxon>
        <taxon>Auriscalpiaceae</taxon>
        <taxon>Artomyces</taxon>
    </lineage>
</organism>
<evidence type="ECO:0000313" key="2">
    <source>
        <dbReference type="Proteomes" id="UP000814140"/>
    </source>
</evidence>
<reference evidence="1" key="1">
    <citation type="submission" date="2021-03" db="EMBL/GenBank/DDBJ databases">
        <authorList>
            <consortium name="DOE Joint Genome Institute"/>
            <person name="Ahrendt S."/>
            <person name="Looney B.P."/>
            <person name="Miyauchi S."/>
            <person name="Morin E."/>
            <person name="Drula E."/>
            <person name="Courty P.E."/>
            <person name="Chicoki N."/>
            <person name="Fauchery L."/>
            <person name="Kohler A."/>
            <person name="Kuo A."/>
            <person name="Labutti K."/>
            <person name="Pangilinan J."/>
            <person name="Lipzen A."/>
            <person name="Riley R."/>
            <person name="Andreopoulos W."/>
            <person name="He G."/>
            <person name="Johnson J."/>
            <person name="Barry K.W."/>
            <person name="Grigoriev I.V."/>
            <person name="Nagy L."/>
            <person name="Hibbett D."/>
            <person name="Henrissat B."/>
            <person name="Matheny P.B."/>
            <person name="Labbe J."/>
            <person name="Martin F."/>
        </authorList>
    </citation>
    <scope>NUCLEOTIDE SEQUENCE</scope>
    <source>
        <strain evidence="1">HHB10654</strain>
    </source>
</reference>
<proteinExistence type="predicted"/>
<accession>A0ACB8SFS9</accession>
<protein>
    <submittedName>
        <fullName evidence="1">Uncharacterized protein</fullName>
    </submittedName>
</protein>
<dbReference type="Proteomes" id="UP000814140">
    <property type="component" value="Unassembled WGS sequence"/>
</dbReference>
<comment type="caution">
    <text evidence="1">The sequence shown here is derived from an EMBL/GenBank/DDBJ whole genome shotgun (WGS) entry which is preliminary data.</text>
</comment>
<reference evidence="1" key="2">
    <citation type="journal article" date="2022" name="New Phytol.">
        <title>Evolutionary transition to the ectomycorrhizal habit in the genomes of a hyperdiverse lineage of mushroom-forming fungi.</title>
        <authorList>
            <person name="Looney B."/>
            <person name="Miyauchi S."/>
            <person name="Morin E."/>
            <person name="Drula E."/>
            <person name="Courty P.E."/>
            <person name="Kohler A."/>
            <person name="Kuo A."/>
            <person name="LaButti K."/>
            <person name="Pangilinan J."/>
            <person name="Lipzen A."/>
            <person name="Riley R."/>
            <person name="Andreopoulos W."/>
            <person name="He G."/>
            <person name="Johnson J."/>
            <person name="Nolan M."/>
            <person name="Tritt A."/>
            <person name="Barry K.W."/>
            <person name="Grigoriev I.V."/>
            <person name="Nagy L.G."/>
            <person name="Hibbett D."/>
            <person name="Henrissat B."/>
            <person name="Matheny P.B."/>
            <person name="Labbe J."/>
            <person name="Martin F.M."/>
        </authorList>
    </citation>
    <scope>NUCLEOTIDE SEQUENCE</scope>
    <source>
        <strain evidence="1">HHB10654</strain>
    </source>
</reference>
<sequence length="142" mass="15536">MSGFGYWIPSLSSGFLGPLPPDTSVPDTIFWYEALCVVTALEWAAALPSPPNRLAIYTDNLNTVQMFASLKAQPGYNDLLLYASRILLRSHIDLRVFHIAGELNVIADALSRGLLDVLRQYAPNAKIFQITPPRVTLGSSGC</sequence>
<evidence type="ECO:0000313" key="1">
    <source>
        <dbReference type="EMBL" id="KAI0054895.1"/>
    </source>
</evidence>